<accession>A0ABD6EFG3</accession>
<evidence type="ECO:0000313" key="3">
    <source>
        <dbReference type="Proteomes" id="UP001608902"/>
    </source>
</evidence>
<feature type="compositionally biased region" description="Polar residues" evidence="1">
    <location>
        <begin position="137"/>
        <end position="148"/>
    </location>
</feature>
<feature type="compositionally biased region" description="Low complexity" evidence="1">
    <location>
        <begin position="194"/>
        <end position="213"/>
    </location>
</feature>
<evidence type="ECO:0000256" key="1">
    <source>
        <dbReference type="SAM" id="MobiDB-lite"/>
    </source>
</evidence>
<organism evidence="2 3">
    <name type="scientific">Gnathostoma spinigerum</name>
    <dbReference type="NCBI Taxonomy" id="75299"/>
    <lineage>
        <taxon>Eukaryota</taxon>
        <taxon>Metazoa</taxon>
        <taxon>Ecdysozoa</taxon>
        <taxon>Nematoda</taxon>
        <taxon>Chromadorea</taxon>
        <taxon>Rhabditida</taxon>
        <taxon>Spirurina</taxon>
        <taxon>Gnathostomatomorpha</taxon>
        <taxon>Gnathostomatoidea</taxon>
        <taxon>Gnathostomatidae</taxon>
        <taxon>Gnathostoma</taxon>
    </lineage>
</organism>
<feature type="compositionally biased region" description="Polar residues" evidence="1">
    <location>
        <begin position="162"/>
        <end position="189"/>
    </location>
</feature>
<feature type="region of interest" description="Disordered" evidence="1">
    <location>
        <begin position="38"/>
        <end position="59"/>
    </location>
</feature>
<protein>
    <submittedName>
        <fullName evidence="2">Uncharacterized protein</fullName>
    </submittedName>
</protein>
<feature type="region of interest" description="Disordered" evidence="1">
    <location>
        <begin position="1"/>
        <end position="20"/>
    </location>
</feature>
<feature type="compositionally biased region" description="Polar residues" evidence="1">
    <location>
        <begin position="369"/>
        <end position="393"/>
    </location>
</feature>
<sequence>MPKIIHALTSETESQSKNNVEPIIRDVTVKKTAPFHKTSSKVNKSIGKTGTDEERSATSTRMITEIGRIRTQKKNGLPRLIKDRTNSAKPSKFRHKEESFAPESASVRSPNITADVLIRNKPEVFLMEDHVELNAKQLSSPRKTNSFSEKPRLTVPIIRSPAKTTGTNNAINNVRQSARSKQCQTLKSSHSPRARSSTPSNSNSTRTGTSARSVQVFETSINNPLTHHSELLEFCAEEKAQMRCRLKVHSSDCSLLPTNVRKQRVTFRNAPHSSSPRLRNPQLVRNSGVSNNMKVKNRMPIPLRSLSTSPRCVSPPSLPSAQGNTRLTRPPCTRFPSTDASITPRSHPRPPVITNHGSITEKTKINAKHSGSCSTASRPSLIKTGSQSRPVWR</sequence>
<dbReference type="AlphaFoldDB" id="A0ABD6EFG3"/>
<feature type="region of interest" description="Disordered" evidence="1">
    <location>
        <begin position="304"/>
        <end position="393"/>
    </location>
</feature>
<name>A0ABD6EFG3_9BILA</name>
<feature type="compositionally biased region" description="Polar residues" evidence="1">
    <location>
        <begin position="335"/>
        <end position="344"/>
    </location>
</feature>
<dbReference type="EMBL" id="JBGFUD010003453">
    <property type="protein sequence ID" value="MFH4978728.1"/>
    <property type="molecule type" value="Genomic_DNA"/>
</dbReference>
<proteinExistence type="predicted"/>
<feature type="region of interest" description="Disordered" evidence="1">
    <location>
        <begin position="137"/>
        <end position="213"/>
    </location>
</feature>
<gene>
    <name evidence="2" type="ORF">AB6A40_005437</name>
</gene>
<reference evidence="2 3" key="1">
    <citation type="submission" date="2024-08" db="EMBL/GenBank/DDBJ databases">
        <title>Gnathostoma spinigerum genome.</title>
        <authorList>
            <person name="Gonzalez-Bertolin B."/>
            <person name="Monzon S."/>
            <person name="Zaballos A."/>
            <person name="Jimenez P."/>
            <person name="Dekumyoy P."/>
            <person name="Varona S."/>
            <person name="Cuesta I."/>
            <person name="Sumanam S."/>
            <person name="Adisakwattana P."/>
            <person name="Gasser R.B."/>
            <person name="Hernandez-Gonzalez A."/>
            <person name="Young N.D."/>
            <person name="Perteguer M.J."/>
        </authorList>
    </citation>
    <scope>NUCLEOTIDE SEQUENCE [LARGE SCALE GENOMIC DNA]</scope>
    <source>
        <strain evidence="2">AL3</strain>
        <tissue evidence="2">Liver</tissue>
    </source>
</reference>
<feature type="region of interest" description="Disordered" evidence="1">
    <location>
        <begin position="86"/>
        <end position="106"/>
    </location>
</feature>
<feature type="compositionally biased region" description="Polar residues" evidence="1">
    <location>
        <begin position="9"/>
        <end position="19"/>
    </location>
</feature>
<dbReference type="Proteomes" id="UP001608902">
    <property type="component" value="Unassembled WGS sequence"/>
</dbReference>
<comment type="caution">
    <text evidence="2">The sequence shown here is derived from an EMBL/GenBank/DDBJ whole genome shotgun (WGS) entry which is preliminary data.</text>
</comment>
<keyword evidence="3" id="KW-1185">Reference proteome</keyword>
<evidence type="ECO:0000313" key="2">
    <source>
        <dbReference type="EMBL" id="MFH4978728.1"/>
    </source>
</evidence>